<dbReference type="GO" id="GO:0006508">
    <property type="term" value="P:proteolysis"/>
    <property type="evidence" value="ECO:0007669"/>
    <property type="project" value="UniProtKB-KW"/>
</dbReference>
<dbReference type="InterPro" id="IPR014759">
    <property type="entry name" value="Helicase_SF3_ssRNA_vir"/>
</dbReference>
<keyword evidence="11" id="KW-0693">Viral RNA replication</keyword>
<evidence type="ECO:0000256" key="13">
    <source>
        <dbReference type="SAM" id="Phobius"/>
    </source>
</evidence>
<proteinExistence type="predicted"/>
<evidence type="ECO:0000259" key="16">
    <source>
        <dbReference type="PROSITE" id="PS51874"/>
    </source>
</evidence>
<evidence type="ECO:0000256" key="10">
    <source>
        <dbReference type="ARBA" id="ARBA00022844"/>
    </source>
</evidence>
<keyword evidence="10" id="KW-0946">Virion</keyword>
<dbReference type="GO" id="GO:0003723">
    <property type="term" value="F:RNA binding"/>
    <property type="evidence" value="ECO:0007669"/>
    <property type="project" value="InterPro"/>
</dbReference>
<keyword evidence="13" id="KW-1133">Transmembrane helix</keyword>
<keyword evidence="6" id="KW-0378">Hydrolase</keyword>
<dbReference type="SUPFAM" id="SSF50494">
    <property type="entry name" value="Trypsin-like serine proteases"/>
    <property type="match status" value="1"/>
</dbReference>
<feature type="transmembrane region" description="Helical" evidence="13">
    <location>
        <begin position="117"/>
        <end position="138"/>
    </location>
</feature>
<dbReference type="InterPro" id="IPR044067">
    <property type="entry name" value="PCV_3C_PRO"/>
</dbReference>
<dbReference type="CDD" id="cd23169">
    <property type="entry name" value="ps-ssRNAv-Picornavirales"/>
    <property type="match status" value="1"/>
</dbReference>
<evidence type="ECO:0000256" key="8">
    <source>
        <dbReference type="ARBA" id="ARBA00022807"/>
    </source>
</evidence>
<dbReference type="EMBL" id="MN933892">
    <property type="protein sequence ID" value="QJI53492.1"/>
    <property type="molecule type" value="Genomic_RNA"/>
</dbReference>
<evidence type="ECO:0000313" key="17">
    <source>
        <dbReference type="EMBL" id="QJI53492.1"/>
    </source>
</evidence>
<dbReference type="Gene3D" id="1.20.960.20">
    <property type="match status" value="1"/>
</dbReference>
<reference evidence="17" key="1">
    <citation type="submission" date="2020-01" db="EMBL/GenBank/DDBJ databases">
        <title>Viral genomes from wild and zoo birds in China.</title>
        <authorList>
            <person name="Zhao M."/>
            <person name="Shan L.T."/>
            <person name="Yang X.S."/>
            <person name="Zhang W."/>
        </authorList>
    </citation>
    <scope>NUCLEOTIDE SEQUENCE</scope>
    <source>
        <strain evidence="17">Wiw119shi1</strain>
    </source>
</reference>
<dbReference type="GO" id="GO:0039694">
    <property type="term" value="P:viral RNA genome replication"/>
    <property type="evidence" value="ECO:0007669"/>
    <property type="project" value="InterPro"/>
</dbReference>
<evidence type="ECO:0000256" key="3">
    <source>
        <dbReference type="ARBA" id="ARBA00022679"/>
    </source>
</evidence>
<dbReference type="InterPro" id="IPR043128">
    <property type="entry name" value="Rev_trsase/Diguanyl_cyclase"/>
</dbReference>
<protein>
    <recommendedName>
        <fullName evidence="18">Polyprotein</fullName>
    </recommendedName>
</protein>
<evidence type="ECO:0000256" key="4">
    <source>
        <dbReference type="ARBA" id="ARBA00022695"/>
    </source>
</evidence>
<feature type="domain" description="Peptidase C3" evidence="16">
    <location>
        <begin position="1157"/>
        <end position="1369"/>
    </location>
</feature>
<evidence type="ECO:0000259" key="15">
    <source>
        <dbReference type="PROSITE" id="PS51218"/>
    </source>
</evidence>
<dbReference type="InterPro" id="IPR007094">
    <property type="entry name" value="RNA-dir_pol_PSvirus"/>
</dbReference>
<keyword evidence="9" id="KW-0067">ATP-binding</keyword>
<dbReference type="InterPro" id="IPR027417">
    <property type="entry name" value="P-loop_NTPase"/>
</dbReference>
<feature type="compositionally biased region" description="Polar residues" evidence="12">
    <location>
        <begin position="2940"/>
        <end position="2951"/>
    </location>
</feature>
<evidence type="ECO:0000256" key="11">
    <source>
        <dbReference type="ARBA" id="ARBA00022953"/>
    </source>
</evidence>
<dbReference type="Gene3D" id="2.60.120.20">
    <property type="match status" value="1"/>
</dbReference>
<dbReference type="PROSITE" id="PS51874">
    <property type="entry name" value="PCV_3C_PRO"/>
    <property type="match status" value="1"/>
</dbReference>
<comment type="subcellular location">
    <subcellularLocation>
        <location evidence="1">Virion</location>
    </subcellularLocation>
</comment>
<feature type="transmembrane region" description="Helical" evidence="13">
    <location>
        <begin position="94"/>
        <end position="111"/>
    </location>
</feature>
<keyword evidence="7" id="KW-0347">Helicase</keyword>
<keyword evidence="5" id="KW-0547">Nucleotide-binding</keyword>
<sequence length="2965" mass="332456">MAFRLILESYQTDPTLKWKILNQVRKTRLIDTQHLTIRNDILYFKTTPLDTPWALIAHFLPAYHHNQTSTLSSTLFETMSHIDFFKRVKRNHQLQIVQGFTSILSALYAIFNTPTDALTWTLALGSIVTTILMILSMVSAKKAFRSVNAAMANFELHPDKISDLVTRLVKDFSTDPPGALQEPTQCVHTSHRIITEKEFKGMHGQFIIHETKDFVALEPRLHGFGNFKGCIMRDGVEELIFFPVDKNQSSSSPIGPSFTAVLSLIYVLGIAGLTKAGFTSVRELLDLSRLKNEMKTSVKDMKDFVQFIAGDLCDIDLLGDKTLLKSMNDQIIVNTTLTELKPVAFVKDQKKFFELTQAMVDTTTKLRLMTSNPELRSAQTALSNLMNTTFLKLSELKNQIVQLKTSLNTRPDVHVTFLHGGAGVGKTSVAKHIHREVSRILGIDPSVYNLNFPENMHWPAYAGQENSTYDEFGARKEKDPFIVSMNGVCSTGYFSMDGADLALKPQPCGIRHLILIGNAPRWPMMNTLKAESIKAMWSRMKTYRVDFPGMIDRYDLTGRKTDYSHLVFTEESYSGNDNDHKPSASVSISLHEIIQRAVVAYRQHSANFYATPAVMEMEAAKDKNEAQNTCHLVINVSGPTGLGKTTTYIQDICPSLSNYLRLPTVHITSVEQMTKVQGQKAIYVLDDILTNSASPETIERYCEFYGRVTTGSLIILISNMTLTHRPAIQWSNYIIPVPLPYWVKRLPINYQNNDACIRRLGLTGWVQTRDRPYYTGFEDTEIVFNSDRKNMIGRTSNQQPCGVSDTIEFIYARYCQHLSALRDFSVIHVPQIFEPDDSYVKITGFSLDELRQAVRNGGLSLMAHLGKNIKIPQEIFDKFSYSYPLEQLEFSEDADLVELGPILAKIFRRNCPEGELYIDCGDIQAITERNLLKTTLATEERMNTTVREDQCQGHHVIIVKSMDNTHGREIPIPLHEVFAWEQGDALILRQYRLLPPEIAVLRRWCQKNPCAFQKLLRDKTWRECEVGFTSLHNRLVPEAIKFLTALPVLELIASLVAVAFGAWAITRIIKSYMETQPTNQNQALGRNKAMASIKSPGEPTEPDAQNYLRKQYKGLDIQLSSETAHKFDLGAYDNAYNAWQRSSGNQMLARPIVHSAGPEDIVTQAVIKATVKCSARNGSLHGLMIYDRIGLTNAHLYGHEAVKDKNVTLEDFTFTVQHLDHTYSARIMRYQPEHDFMIFEVLEKQCPAFPDIRKYFFGYDDYRNAETYNAFMIKNREYPMMEKCDITFDRSASKYWSCETDTGVISNGLSVNFITSTNSFATQDGDCGSFYLSSGASYGRHQHARILGMHVGMRSSLYPHATIIPREILEGKSLDTNQVQLSKEYVNKMPENPYSLVGDQLYDDFVVETLSRLKEIENPFSGKNIKVFGMDPAQYVEPLRPARVPTGFTHLVEKYCNTTSGVKPTATIGQKMDLSRCVMNYHGKPDILLTQFAPYDDVLPTPDKNLLEWCIQSVMDRFENLYDPLVHPITTNVLFNGYPPGHQRHGTVNPINLQSSAGLYFLKKYNIQQKSEFFVRDDSGSLHLAATPAAQEYFSRAKSFVRALSEGKVPQTITKTCLKSELRPIEKVNIGKIRTFDAADASLVLAHREILMGAMSSIQMTTARHRGPIQIGINALSDFPIIHDRFATKPGSKLLQFDFTEFDRHLSFDLIEGAYRIALHVQDPREEHRENNARLAKALALQTTCTLRMVGNQVVMTFQGISSGFYFTSLGDSIANYVMLMYVIMKDRPRDASWFFRNIDSVILGDDISICISSEALNVLSLDAIVHNYGDFGALVTSADKQSVIAFEKLEDFSFCSRTIRRTRNGLIVPPLKKRTLLALIEWVTPSKHHEYVEQGIAYTHSTEEQIVANLNLCLTEASCHTKNFFDSIRKIAESIQRILIARRVAMRIVDKLECHQHHNFREAAIENIIHGRKVLKTFDHNQLKKESIMSIVLVEEWCAGFKHTKPTIVKHTTPEGDELSQCLVETTWGEPMMFLGQGTNKKASKADAYDQIVRYYRISKIDSVALSSFCNLKIKEDQLLKSLHYDGGNYVVLFHPNTCTTDAAYWIIKGTGSTVSEASYQAMVKLKDRYVSEDLASAMKNVSYVENGIQQMDRATAAPALPTHTVSDAGLSMTSQPAQPAVPHADITPHVMQPPMEQTPLITMAGGPVAVVQTPNILAPADMLTFGGVDFTIQDAARNQVIDHNPNIAISQASARGQIIAIDDYNPYNKNPKIAAWVGLHQRYVGGINLRYHLIANPIFMGELAICWLPDVRGYTVGDTISDSVFQLYSWKTLSLREGATEFMTLKDARQNQFYRTSDILTEDLTLTRPGIVVVIYQPMVNPFDNQQAACYLNIGSVLADDFRVANPIDTYNNLPPTGNQTAGLNSLSGNTFGTVFSEVGVLDPAEVFLSTDGVNFPSQAALTTTPSSRDGKLPAFEFPIIRQYADYTDPSGGGPALAIGDGLFPTASDMIGAMVVPTFIARGFGTGVSSILLQGSYPTGLLSSQQLLQNLSGSSWDDIVALFSDPTTTAADAVYDDVVVSGQYSYNIGSTWTAWTPNRALTVVWGEHTLLVYSSTAGFGDSFVAQIRQIAPVVTSTRTRVAYNYTLLSLPSQQQLVRFSLTSFPAITYTASQQPSTPYNDFEQRMYRFFNTITSTTGGFVQFSLFDPALANTVATIRFDHSTGFTLFNAGTTTPFSQWNGTPVNNLVFQNVQFGNRTVTFPRTDTSSWINRFNPPALFAAKRYIASAILQSYQKEKQVPHESTEEVLMGDMLNQLKIERRLRAVEYRESGKQQAAAMAAVAGAGALAGIGTSVGNYMTAQQQREFEKTMQERKFQFEASNYDKYRSIDMRMRQSLAGALSPINQYTNLRNQQTQSVITPQVGMQSLMSMRRLANNSTTTTPMNGSQTFMGRPGTPAPRIYAR</sequence>
<keyword evidence="4" id="KW-0548">Nucleotidyltransferase</keyword>
<dbReference type="InterPro" id="IPR000605">
    <property type="entry name" value="Helicase_SF3_ssDNA/RNA_vir"/>
</dbReference>
<accession>A0A6M3YNK8</accession>
<dbReference type="SUPFAM" id="SSF56672">
    <property type="entry name" value="DNA/RNA polymerases"/>
    <property type="match status" value="1"/>
</dbReference>
<feature type="region of interest" description="Disordered" evidence="12">
    <location>
        <begin position="2940"/>
        <end position="2965"/>
    </location>
</feature>
<evidence type="ECO:0000256" key="9">
    <source>
        <dbReference type="ARBA" id="ARBA00022840"/>
    </source>
</evidence>
<dbReference type="PROSITE" id="PS51218">
    <property type="entry name" value="SF3_HELICASE_2"/>
    <property type="match status" value="1"/>
</dbReference>
<evidence type="ECO:0000256" key="2">
    <source>
        <dbReference type="ARBA" id="ARBA00022670"/>
    </source>
</evidence>
<dbReference type="InterPro" id="IPR043502">
    <property type="entry name" value="DNA/RNA_pol_sf"/>
</dbReference>
<dbReference type="GO" id="GO:0005524">
    <property type="term" value="F:ATP binding"/>
    <property type="evidence" value="ECO:0007669"/>
    <property type="project" value="UniProtKB-KW"/>
</dbReference>
<keyword evidence="13" id="KW-0812">Transmembrane</keyword>
<dbReference type="InterPro" id="IPR029053">
    <property type="entry name" value="Viral_coat"/>
</dbReference>
<dbReference type="GO" id="GO:0044423">
    <property type="term" value="C:virion component"/>
    <property type="evidence" value="ECO:0007669"/>
    <property type="project" value="UniProtKB-KW"/>
</dbReference>
<evidence type="ECO:0000256" key="7">
    <source>
        <dbReference type="ARBA" id="ARBA00022806"/>
    </source>
</evidence>
<dbReference type="GO" id="GO:0006351">
    <property type="term" value="P:DNA-templated transcription"/>
    <property type="evidence" value="ECO:0007669"/>
    <property type="project" value="InterPro"/>
</dbReference>
<name>A0A6M3YNK8_9VIRU</name>
<feature type="domain" description="RdRp catalytic" evidence="14">
    <location>
        <begin position="1692"/>
        <end position="1820"/>
    </location>
</feature>
<dbReference type="Pfam" id="PF00680">
    <property type="entry name" value="RdRP_1"/>
    <property type="match status" value="1"/>
</dbReference>
<evidence type="ECO:0000259" key="14">
    <source>
        <dbReference type="PROSITE" id="PS50507"/>
    </source>
</evidence>
<organism evidence="17">
    <name type="scientific">Riboviria sp</name>
    <dbReference type="NCBI Taxonomy" id="2585031"/>
    <lineage>
        <taxon>Viruses</taxon>
        <taxon>Riboviria</taxon>
    </lineage>
</organism>
<dbReference type="PROSITE" id="PS50507">
    <property type="entry name" value="RDRP_SSRNA_POS"/>
    <property type="match status" value="1"/>
</dbReference>
<dbReference type="InterPro" id="IPR001205">
    <property type="entry name" value="RNA-dir_pol_C"/>
</dbReference>
<keyword evidence="3" id="KW-0808">Transferase</keyword>
<keyword evidence="13" id="KW-0472">Membrane</keyword>
<dbReference type="GO" id="GO:0003724">
    <property type="term" value="F:RNA helicase activity"/>
    <property type="evidence" value="ECO:0007669"/>
    <property type="project" value="InterPro"/>
</dbReference>
<evidence type="ECO:0000256" key="1">
    <source>
        <dbReference type="ARBA" id="ARBA00004328"/>
    </source>
</evidence>
<dbReference type="GO" id="GO:0004197">
    <property type="term" value="F:cysteine-type endopeptidase activity"/>
    <property type="evidence" value="ECO:0007669"/>
    <property type="project" value="InterPro"/>
</dbReference>
<dbReference type="GO" id="GO:0003968">
    <property type="term" value="F:RNA-directed RNA polymerase activity"/>
    <property type="evidence" value="ECO:0007669"/>
    <property type="project" value="InterPro"/>
</dbReference>
<keyword evidence="8" id="KW-0788">Thiol protease</keyword>
<dbReference type="SUPFAM" id="SSF52540">
    <property type="entry name" value="P-loop containing nucleoside triphosphate hydrolases"/>
    <property type="match status" value="1"/>
</dbReference>
<evidence type="ECO:0000256" key="5">
    <source>
        <dbReference type="ARBA" id="ARBA00022741"/>
    </source>
</evidence>
<dbReference type="Gene3D" id="3.30.70.270">
    <property type="match status" value="1"/>
</dbReference>
<feature type="domain" description="SF3 helicase" evidence="15">
    <location>
        <begin position="390"/>
        <end position="562"/>
    </location>
</feature>
<keyword evidence="2" id="KW-0645">Protease</keyword>
<dbReference type="Pfam" id="PF00910">
    <property type="entry name" value="RNA_helicase"/>
    <property type="match status" value="1"/>
</dbReference>
<evidence type="ECO:0000256" key="12">
    <source>
        <dbReference type="SAM" id="MobiDB-lite"/>
    </source>
</evidence>
<dbReference type="InterPro" id="IPR009003">
    <property type="entry name" value="Peptidase_S1_PA"/>
</dbReference>
<evidence type="ECO:0000256" key="6">
    <source>
        <dbReference type="ARBA" id="ARBA00022801"/>
    </source>
</evidence>
<evidence type="ECO:0008006" key="18">
    <source>
        <dbReference type="Google" id="ProtNLM"/>
    </source>
</evidence>